<dbReference type="HOGENOM" id="CLU_002755_1_2_10"/>
<dbReference type="Gene3D" id="3.30.70.1430">
    <property type="entry name" value="Multidrug efflux transporter AcrB pore domain"/>
    <property type="match status" value="2"/>
</dbReference>
<dbReference type="PANTHER" id="PTHR32063">
    <property type="match status" value="1"/>
</dbReference>
<name>B3QYY0_CHLT3</name>
<feature type="transmembrane region" description="Helical" evidence="1">
    <location>
        <begin position="453"/>
        <end position="473"/>
    </location>
</feature>
<organism evidence="2 3">
    <name type="scientific">Chloroherpeton thalassium (strain ATCC 35110 / GB-78)</name>
    <dbReference type="NCBI Taxonomy" id="517418"/>
    <lineage>
        <taxon>Bacteria</taxon>
        <taxon>Pseudomonadati</taxon>
        <taxon>Chlorobiota</taxon>
        <taxon>Chlorobiia</taxon>
        <taxon>Chlorobiales</taxon>
        <taxon>Chloroherpetonaceae</taxon>
        <taxon>Chloroherpeton</taxon>
    </lineage>
</organism>
<dbReference type="Gene3D" id="3.30.70.1440">
    <property type="entry name" value="Multidrug efflux transporter AcrB pore domain"/>
    <property type="match status" value="1"/>
</dbReference>
<reference evidence="2 3" key="1">
    <citation type="submission" date="2008-06" db="EMBL/GenBank/DDBJ databases">
        <title>Complete sequence of Chloroherpeton thalassium ATCC 35110.</title>
        <authorList>
            <consortium name="US DOE Joint Genome Institute"/>
            <person name="Lucas S."/>
            <person name="Copeland A."/>
            <person name="Lapidus A."/>
            <person name="Glavina del Rio T."/>
            <person name="Dalin E."/>
            <person name="Tice H."/>
            <person name="Bruce D."/>
            <person name="Goodwin L."/>
            <person name="Pitluck S."/>
            <person name="Schmutz J."/>
            <person name="Larimer F."/>
            <person name="Land M."/>
            <person name="Hauser L."/>
            <person name="Kyrpides N."/>
            <person name="Mikhailova N."/>
            <person name="Liu Z."/>
            <person name="Li T."/>
            <person name="Zhao F."/>
            <person name="Overmann J."/>
            <person name="Bryant D.A."/>
            <person name="Richardson P."/>
        </authorList>
    </citation>
    <scope>NUCLEOTIDE SEQUENCE [LARGE SCALE GENOMIC DNA]</scope>
    <source>
        <strain evidence="3">ATCC 35110 / GB-78</strain>
    </source>
</reference>
<dbReference type="Gene3D" id="1.20.1640.10">
    <property type="entry name" value="Multidrug efflux transporter AcrB transmembrane domain"/>
    <property type="match status" value="2"/>
</dbReference>
<feature type="transmembrane region" description="Helical" evidence="1">
    <location>
        <begin position="914"/>
        <end position="934"/>
    </location>
</feature>
<dbReference type="STRING" id="517418.Ctha_1209"/>
<gene>
    <name evidence="2" type="ordered locus">Ctha_1209</name>
</gene>
<feature type="transmembrane region" description="Helical" evidence="1">
    <location>
        <begin position="382"/>
        <end position="402"/>
    </location>
</feature>
<dbReference type="PRINTS" id="PR00702">
    <property type="entry name" value="ACRIFLAVINRP"/>
</dbReference>
<dbReference type="GO" id="GO:0005886">
    <property type="term" value="C:plasma membrane"/>
    <property type="evidence" value="ECO:0007669"/>
    <property type="project" value="TreeGrafter"/>
</dbReference>
<dbReference type="Proteomes" id="UP000001208">
    <property type="component" value="Chromosome"/>
</dbReference>
<dbReference type="SUPFAM" id="SSF82693">
    <property type="entry name" value="Multidrug efflux transporter AcrB pore domain, PN1, PN2, PC1 and PC2 subdomains"/>
    <property type="match status" value="3"/>
</dbReference>
<dbReference type="SUPFAM" id="SSF82866">
    <property type="entry name" value="Multidrug efflux transporter AcrB transmembrane domain"/>
    <property type="match status" value="2"/>
</dbReference>
<dbReference type="GO" id="GO:0042910">
    <property type="term" value="F:xenobiotic transmembrane transporter activity"/>
    <property type="evidence" value="ECO:0007669"/>
    <property type="project" value="TreeGrafter"/>
</dbReference>
<keyword evidence="3" id="KW-1185">Reference proteome</keyword>
<protein>
    <submittedName>
        <fullName evidence="2">Acriflavin resistance protein</fullName>
    </submittedName>
</protein>
<dbReference type="SUPFAM" id="SSF82714">
    <property type="entry name" value="Multidrug efflux transporter AcrB TolC docking domain, DN and DC subdomains"/>
    <property type="match status" value="2"/>
</dbReference>
<sequence length="1081" mass="117861">MGAEKEASDEKGFHPKILKFSTMTITEISIKRPTLVVVIFSVLGVLGLFSYNQLKYELLPKITPPYVSIAIVYPGASPTEVETSITKPVEEAVSGIDKIETISSTAAEGISTTVIEFDQEKDVDLALQDVQRRVNEILETFPEDAKSPVISKFALDEVPVLRIGATAEMPNTQFYQFLKDEVKPELAKVDGVGQVILVGGDEREIRVNLDADKLRAYNLSLLEVTEMLKASNMDFPTGKIDDNDGQYIVRIAGKLSSIEALRNLVISRDEKGNEIKLRNIAEVQDGQKETTALSRVNGREAVGVLIQKQSGANGVEVSRNVRQSLSKLESLNSEMKLNFDIAQDASLFTIDAADAVKSDLAIAVVMVALVMLLFLHSIRNSLIVMVAIPASLISTFIAMYALGYTLNLMTLLALSLVVGILVDDSIVVLENIYRHLEMGEDRRTAALRGRNEIGFTALSITMVDVVVFFPLSLATGLVGNIMREFAIVMVVSTLLSLFVSFTITPTLASRFSKIERLTKKTLLGKIALAFEAGYDKFSDNYISLLKWGLGNRWKVGVITTLLFISSVLLLGGGFVGAEFMSSADRGEFAVTIQTDPGATLEQTNYISQHVEQVISAIPEVKKLFVNVGTSSEGIIGQSSNNITQITVTLVPKDERARSTEIISNEIRRKVQEIPGIKVWINPIGIFGTADDTPIMLVVNGANRSEVQHAAMALADSLKVISGTVDVRLSSEEGKPETRVEIDREKMAALGLTLAEVGSTLRVAFTGDDEAKFRDGADEYDIRVMLDEFDRSKIQNVKNITIKNRDGKLIELGQFADVYQTTGPTKLQRKDRNSSVVVMSQLVGRPLGSVGADIKKTVAASYASGVFPKSITITYDGDMKQQAESSNTLGLAFMAGILFVYLIMVALYDSYTWPFVVLFSIPLAIIGALFALALSAKTLTIFSILGVIMLVGLVGKNAILLVDFTNKLREEGMNTHDALLEAGRERLRPILMTTLTMVVGMMPIALSHSSGSEWKSGLAWALIGGLSSSMFLTLVLIPVVYTWFDNLTIMVGNFASKFQKSDSFEQANLKGDSTQTGNAISD</sequence>
<keyword evidence="1" id="KW-0812">Transmembrane</keyword>
<feature type="transmembrane region" description="Helical" evidence="1">
    <location>
        <begin position="1017"/>
        <end position="1043"/>
    </location>
</feature>
<dbReference type="InterPro" id="IPR001036">
    <property type="entry name" value="Acrflvin-R"/>
</dbReference>
<feature type="transmembrane region" description="Helical" evidence="1">
    <location>
        <begin position="986"/>
        <end position="1005"/>
    </location>
</feature>
<proteinExistence type="predicted"/>
<feature type="transmembrane region" description="Helical" evidence="1">
    <location>
        <begin position="940"/>
        <end position="965"/>
    </location>
</feature>
<evidence type="ECO:0000313" key="3">
    <source>
        <dbReference type="Proteomes" id="UP000001208"/>
    </source>
</evidence>
<feature type="transmembrane region" description="Helical" evidence="1">
    <location>
        <begin position="555"/>
        <end position="575"/>
    </location>
</feature>
<dbReference type="InterPro" id="IPR027463">
    <property type="entry name" value="AcrB_DN_DC_subdom"/>
</dbReference>
<evidence type="ECO:0000313" key="2">
    <source>
        <dbReference type="EMBL" id="ACF13673.1"/>
    </source>
</evidence>
<evidence type="ECO:0000256" key="1">
    <source>
        <dbReference type="SAM" id="Phobius"/>
    </source>
</evidence>
<dbReference type="EMBL" id="CP001100">
    <property type="protein sequence ID" value="ACF13673.1"/>
    <property type="molecule type" value="Genomic_DNA"/>
</dbReference>
<feature type="transmembrane region" description="Helical" evidence="1">
    <location>
        <begin position="888"/>
        <end position="907"/>
    </location>
</feature>
<dbReference type="Pfam" id="PF00873">
    <property type="entry name" value="ACR_tran"/>
    <property type="match status" value="1"/>
</dbReference>
<feature type="transmembrane region" description="Helical" evidence="1">
    <location>
        <begin position="33"/>
        <end position="51"/>
    </location>
</feature>
<dbReference type="eggNOG" id="COG0841">
    <property type="taxonomic scope" value="Bacteria"/>
</dbReference>
<feature type="transmembrane region" description="Helical" evidence="1">
    <location>
        <begin position="355"/>
        <end position="375"/>
    </location>
</feature>
<dbReference type="Gene3D" id="3.30.2090.10">
    <property type="entry name" value="Multidrug efflux transporter AcrB TolC docking domain, DN and DC subdomains"/>
    <property type="match status" value="2"/>
</dbReference>
<dbReference type="AlphaFoldDB" id="B3QYY0"/>
<dbReference type="Gene3D" id="3.30.70.1320">
    <property type="entry name" value="Multidrug efflux transporter AcrB pore domain like"/>
    <property type="match status" value="1"/>
</dbReference>
<keyword evidence="1" id="KW-0472">Membrane</keyword>
<keyword evidence="1" id="KW-1133">Transmembrane helix</keyword>
<feature type="transmembrane region" description="Helical" evidence="1">
    <location>
        <begin position="485"/>
        <end position="508"/>
    </location>
</feature>
<dbReference type="PANTHER" id="PTHR32063:SF0">
    <property type="entry name" value="SWARMING MOTILITY PROTEIN SWRC"/>
    <property type="match status" value="1"/>
</dbReference>
<dbReference type="KEGG" id="cts:Ctha_1209"/>
<feature type="transmembrane region" description="Helical" evidence="1">
    <location>
        <begin position="408"/>
        <end position="432"/>
    </location>
</feature>
<accession>B3QYY0</accession>